<evidence type="ECO:0000313" key="2">
    <source>
        <dbReference type="EMBL" id="KAG5551740.1"/>
    </source>
</evidence>
<sequence length="171" mass="18554">MVHVLTKTIIDFKEISFQGLLSLQIKGVLVGMVQVILDGMALGGMVQLVMAFREILDALNLLASAFNIVMIFQAALVSSIGQGLGECSMLAVKSVGRTIISLILVAIVLTWDTDPLVNLAGLSLDNLLAFLICHKWGLHLVLLLRLSMPSLIPWDIMALALHLINLHMLST</sequence>
<feature type="transmembrane region" description="Helical" evidence="1">
    <location>
        <begin position="90"/>
        <end position="111"/>
    </location>
</feature>
<feature type="transmembrane region" description="Helical" evidence="1">
    <location>
        <begin position="58"/>
        <end position="78"/>
    </location>
</feature>
<protein>
    <submittedName>
        <fullName evidence="2">Uncharacterized protein</fullName>
    </submittedName>
</protein>
<evidence type="ECO:0000313" key="3">
    <source>
        <dbReference type="Proteomes" id="UP000823749"/>
    </source>
</evidence>
<keyword evidence="1" id="KW-0472">Membrane</keyword>
<comment type="caution">
    <text evidence="2">The sequence shown here is derived from an EMBL/GenBank/DDBJ whole genome shotgun (WGS) entry which is preliminary data.</text>
</comment>
<gene>
    <name evidence="2" type="ORF">RHGRI_009976</name>
</gene>
<dbReference type="Proteomes" id="UP000823749">
    <property type="component" value="Chromosome 4"/>
</dbReference>
<feature type="transmembrane region" description="Helical" evidence="1">
    <location>
        <begin position="127"/>
        <end position="144"/>
    </location>
</feature>
<dbReference type="AlphaFoldDB" id="A0AAV6KGT0"/>
<keyword evidence="1" id="KW-1133">Transmembrane helix</keyword>
<keyword evidence="1" id="KW-0812">Transmembrane</keyword>
<evidence type="ECO:0000256" key="1">
    <source>
        <dbReference type="SAM" id="Phobius"/>
    </source>
</evidence>
<dbReference type="EMBL" id="JACTNZ010000004">
    <property type="protein sequence ID" value="KAG5551740.1"/>
    <property type="molecule type" value="Genomic_DNA"/>
</dbReference>
<organism evidence="2 3">
    <name type="scientific">Rhododendron griersonianum</name>
    <dbReference type="NCBI Taxonomy" id="479676"/>
    <lineage>
        <taxon>Eukaryota</taxon>
        <taxon>Viridiplantae</taxon>
        <taxon>Streptophyta</taxon>
        <taxon>Embryophyta</taxon>
        <taxon>Tracheophyta</taxon>
        <taxon>Spermatophyta</taxon>
        <taxon>Magnoliopsida</taxon>
        <taxon>eudicotyledons</taxon>
        <taxon>Gunneridae</taxon>
        <taxon>Pentapetalae</taxon>
        <taxon>asterids</taxon>
        <taxon>Ericales</taxon>
        <taxon>Ericaceae</taxon>
        <taxon>Ericoideae</taxon>
        <taxon>Rhodoreae</taxon>
        <taxon>Rhododendron</taxon>
    </lineage>
</organism>
<keyword evidence="3" id="KW-1185">Reference proteome</keyword>
<proteinExistence type="predicted"/>
<name>A0AAV6KGT0_9ERIC</name>
<feature type="transmembrane region" description="Helical" evidence="1">
    <location>
        <begin position="28"/>
        <end position="52"/>
    </location>
</feature>
<reference evidence="2" key="1">
    <citation type="submission" date="2020-08" db="EMBL/GenBank/DDBJ databases">
        <title>Plant Genome Project.</title>
        <authorList>
            <person name="Zhang R.-G."/>
        </authorList>
    </citation>
    <scope>NUCLEOTIDE SEQUENCE</scope>
    <source>
        <strain evidence="2">WSP0</strain>
        <tissue evidence="2">Leaf</tissue>
    </source>
</reference>
<accession>A0AAV6KGT0</accession>